<evidence type="ECO:0000313" key="2">
    <source>
        <dbReference type="WBParaSite" id="JU765_v2.g17021.t1"/>
    </source>
</evidence>
<dbReference type="WBParaSite" id="JU765_v2.g17021.t1">
    <property type="protein sequence ID" value="JU765_v2.g17021.t1"/>
    <property type="gene ID" value="JU765_v2.g17021"/>
</dbReference>
<sequence length="955" mass="105574">MSQQSAMGLPPGMYQPPGPPLMGMPPGMPQQLATGLPPGMYQPPAMGAPPGPPGMGMPSGMSQPPGMGLPPGMSQPPGMGMSSGMPQPSGMGMPPGMSQQPGMGMPPGMSQQPGMGMPQGMPQPPGMGMSQGMSQQPGMGMPPGMGLPPGIPQPPGMGMNSQSGMMAYDQAPRGLHLSSLPSAVQVFDDDRQTRSGLFPTGYPNAEQPPLSNTEFFGQDQGNCNPKFMRSSLYCVPLNHDILKQTSIPFAVSLTPFANLSTSEHPLPVVDLGDLGPVRCHRCKAYICAFMEFVDGGRKFKCPFCHTATQVDEMYFAHLDHTGRRTDIQHRPELCFGSYEFVATKLYCKNGIPPKQPAFIFMLDVSYNAVRNGLVTLFCQKLPELLRQLPKDYNQEKSSMRIGFATYDQSIHFYNLANPTRPEMMIANDVADVFVPFVEGFFVNYDNAEDALKRCLIQVKKNFAETRITEPMLGPAIQAGIEALRAADCAGKVFVFHTTLPTFDAPGRLKNREDRKVLGTDKEKIQLSPAVDYYSKLGEECIKVGCSVDLFLFPNSNVDLASIAPVCSTSGGAVYKYQYFDADRDGERFLKDLQHNISRPIAFDIMMRVRTSTGIRPTGFYGNFYMQNTTDIEVGTLDSDKGMSIEIKYDDKLDEQTPVAIQTAVLFTSVSGQRRLRIHNLSLPASADYQNVYRYADIDSVVDYFFKYAAKAIREKNPKDLREELTHRCAQILATYREKCSNQSPASQLVLPEGLKLFPLYVGCILRNDAIGGGSEMTVDDRTWLMSMVPSMRVDLAIRGLYPLVLPLTKLKEVLTENSNVSVFNAISPVRASYEFLNPSEVYLIENGMIGFIWIGHNAPQDFCSEIFNVATLQHLDTETHHIPVRENPSNVALHNLLAQLNKNRPYSLKTFIIKQQDSLESWMKKFLVEDKYATGSASYVDFLCEIHREIRTIIS</sequence>
<protein>
    <submittedName>
        <fullName evidence="2">Protein transport protein Sec24C</fullName>
    </submittedName>
</protein>
<name>A0AC34QJP2_9BILA</name>
<accession>A0AC34QJP2</accession>
<organism evidence="1 2">
    <name type="scientific">Panagrolaimus sp. JU765</name>
    <dbReference type="NCBI Taxonomy" id="591449"/>
    <lineage>
        <taxon>Eukaryota</taxon>
        <taxon>Metazoa</taxon>
        <taxon>Ecdysozoa</taxon>
        <taxon>Nematoda</taxon>
        <taxon>Chromadorea</taxon>
        <taxon>Rhabditida</taxon>
        <taxon>Tylenchina</taxon>
        <taxon>Panagrolaimomorpha</taxon>
        <taxon>Panagrolaimoidea</taxon>
        <taxon>Panagrolaimidae</taxon>
        <taxon>Panagrolaimus</taxon>
    </lineage>
</organism>
<dbReference type="Proteomes" id="UP000887576">
    <property type="component" value="Unplaced"/>
</dbReference>
<reference evidence="2" key="1">
    <citation type="submission" date="2022-11" db="UniProtKB">
        <authorList>
            <consortium name="WormBaseParasite"/>
        </authorList>
    </citation>
    <scope>IDENTIFICATION</scope>
</reference>
<evidence type="ECO:0000313" key="1">
    <source>
        <dbReference type="Proteomes" id="UP000887576"/>
    </source>
</evidence>
<proteinExistence type="predicted"/>